<proteinExistence type="predicted"/>
<dbReference type="AlphaFoldDB" id="A0A402AEU1"/>
<dbReference type="SUPFAM" id="SSF46894">
    <property type="entry name" value="C-terminal effector domain of the bipartite response regulators"/>
    <property type="match status" value="1"/>
</dbReference>
<dbReference type="Pfam" id="PF00196">
    <property type="entry name" value="GerE"/>
    <property type="match status" value="1"/>
</dbReference>
<dbReference type="SMART" id="SM00421">
    <property type="entry name" value="HTH_LUXR"/>
    <property type="match status" value="1"/>
</dbReference>
<dbReference type="GO" id="GO:0006355">
    <property type="term" value="P:regulation of DNA-templated transcription"/>
    <property type="evidence" value="ECO:0007669"/>
    <property type="project" value="InterPro"/>
</dbReference>
<evidence type="ECO:0000259" key="4">
    <source>
        <dbReference type="PROSITE" id="PS50043"/>
    </source>
</evidence>
<dbReference type="Gene3D" id="1.25.40.10">
    <property type="entry name" value="Tetratricopeptide repeat domain"/>
    <property type="match status" value="1"/>
</dbReference>
<dbReference type="GO" id="GO:0003677">
    <property type="term" value="F:DNA binding"/>
    <property type="evidence" value="ECO:0007669"/>
    <property type="project" value="UniProtKB-KW"/>
</dbReference>
<organism evidence="5 6">
    <name type="scientific">Dictyobacter kobayashii</name>
    <dbReference type="NCBI Taxonomy" id="2014872"/>
    <lineage>
        <taxon>Bacteria</taxon>
        <taxon>Bacillati</taxon>
        <taxon>Chloroflexota</taxon>
        <taxon>Ktedonobacteria</taxon>
        <taxon>Ktedonobacterales</taxon>
        <taxon>Dictyobacteraceae</taxon>
        <taxon>Dictyobacter</taxon>
    </lineage>
</organism>
<dbReference type="PRINTS" id="PR00038">
    <property type="entry name" value="HTHLUXR"/>
</dbReference>
<evidence type="ECO:0000313" key="5">
    <source>
        <dbReference type="EMBL" id="GCE17637.1"/>
    </source>
</evidence>
<dbReference type="PANTHER" id="PTHR44688">
    <property type="entry name" value="DNA-BINDING TRANSCRIPTIONAL ACTIVATOR DEVR_DOSR"/>
    <property type="match status" value="1"/>
</dbReference>
<keyword evidence="1" id="KW-0805">Transcription regulation</keyword>
<comment type="caution">
    <text evidence="5">The sequence shown here is derived from an EMBL/GenBank/DDBJ whole genome shotgun (WGS) entry which is preliminary data.</text>
</comment>
<evidence type="ECO:0000256" key="2">
    <source>
        <dbReference type="ARBA" id="ARBA00023125"/>
    </source>
</evidence>
<dbReference type="RefSeq" id="WP_161977178.1">
    <property type="nucleotide sequence ID" value="NZ_BIFS01000001.1"/>
</dbReference>
<keyword evidence="3" id="KW-0804">Transcription</keyword>
<keyword evidence="2" id="KW-0238">DNA-binding</keyword>
<dbReference type="InterPro" id="IPR011990">
    <property type="entry name" value="TPR-like_helical_dom_sf"/>
</dbReference>
<dbReference type="InterPro" id="IPR000792">
    <property type="entry name" value="Tscrpt_reg_LuxR_C"/>
</dbReference>
<dbReference type="PROSITE" id="PS00622">
    <property type="entry name" value="HTH_LUXR_1"/>
    <property type="match status" value="1"/>
</dbReference>
<name>A0A402AEU1_9CHLR</name>
<dbReference type="Pfam" id="PF17874">
    <property type="entry name" value="TPR_MalT"/>
    <property type="match status" value="1"/>
</dbReference>
<dbReference type="PROSITE" id="PS50043">
    <property type="entry name" value="HTH_LUXR_2"/>
    <property type="match status" value="1"/>
</dbReference>
<reference evidence="6" key="1">
    <citation type="submission" date="2018-12" db="EMBL/GenBank/DDBJ databases">
        <title>Tengunoibacter tsumagoiensis gen. nov., sp. nov., Dictyobacter kobayashii sp. nov., D. alpinus sp. nov., and D. joshuensis sp. nov. and description of Dictyobacteraceae fam. nov. within the order Ktedonobacterales isolated from Tengu-no-mugimeshi.</title>
        <authorList>
            <person name="Wang C.M."/>
            <person name="Zheng Y."/>
            <person name="Sakai Y."/>
            <person name="Toyoda A."/>
            <person name="Minakuchi Y."/>
            <person name="Abe K."/>
            <person name="Yokota A."/>
            <person name="Yabe S."/>
        </authorList>
    </citation>
    <scope>NUCLEOTIDE SEQUENCE [LARGE SCALE GENOMIC DNA]</scope>
    <source>
        <strain evidence="6">Uno11</strain>
    </source>
</reference>
<evidence type="ECO:0000256" key="1">
    <source>
        <dbReference type="ARBA" id="ARBA00023015"/>
    </source>
</evidence>
<protein>
    <recommendedName>
        <fullName evidence="4">HTH luxR-type domain-containing protein</fullName>
    </recommendedName>
</protein>
<feature type="domain" description="HTH luxR-type" evidence="4">
    <location>
        <begin position="415"/>
        <end position="480"/>
    </location>
</feature>
<dbReference type="EMBL" id="BIFS01000001">
    <property type="protein sequence ID" value="GCE17637.1"/>
    <property type="molecule type" value="Genomic_DNA"/>
</dbReference>
<evidence type="ECO:0000256" key="3">
    <source>
        <dbReference type="ARBA" id="ARBA00023163"/>
    </source>
</evidence>
<gene>
    <name evidence="5" type="ORF">KDK_14370</name>
</gene>
<dbReference type="SUPFAM" id="SSF48452">
    <property type="entry name" value="TPR-like"/>
    <property type="match status" value="1"/>
</dbReference>
<accession>A0A402AEU1</accession>
<dbReference type="InterPro" id="IPR041617">
    <property type="entry name" value="TPR_MalT"/>
</dbReference>
<dbReference type="InterPro" id="IPR016032">
    <property type="entry name" value="Sig_transdc_resp-reg_C-effctor"/>
</dbReference>
<dbReference type="CDD" id="cd06170">
    <property type="entry name" value="LuxR_C_like"/>
    <property type="match status" value="1"/>
</dbReference>
<dbReference type="Proteomes" id="UP000287188">
    <property type="component" value="Unassembled WGS sequence"/>
</dbReference>
<dbReference type="PANTHER" id="PTHR44688:SF25">
    <property type="entry name" value="HTH LUXR-TYPE DOMAIN-CONTAINING PROTEIN"/>
    <property type="match status" value="1"/>
</dbReference>
<sequence length="483" mass="54332">MVTLCQKGINHYLSYQIGGNVSEQDQEANSVITDHDELQDIQGEITALDVYVNISQGNVPHSIALAHKALEQLSANNLFMRSTVTLNLGLIYAFSRNVIEAVQAFTEASILSQKMGNVYLAYLTLCSLATMKGMQGQLYAAAKIYQQVLVFNKRKKQPLPYAGMAYVGMGSLLYEWNELETAERHLVDGISLSKQWGNREYVVYGYAMLAAIKHVQGDKDGTLDMLQQAEEQALGQQLPIWVTPLVSTYKVRLLLMQQEVDAANDLAQRSFLGEFENVTLARIHIALKHSKKALDLLDSQLSLLESTGQTRMLLESRMLMSLAYFKQGLVSQSLQMLQDTLLSTQEEGYIRLFVDEGQPMQCLLLKLFNSQQKGRTIPHGNMIWQYIEKLLCAFGKPFEKNSISEQSNALRTSFSDVGIEPLSRREIEVIRYVASGLSNDEIAQSMVVAKSTVQWHIKNIYGKLHIHNRALIVVRARELGLYP</sequence>
<dbReference type="InterPro" id="IPR036388">
    <property type="entry name" value="WH-like_DNA-bd_sf"/>
</dbReference>
<evidence type="ECO:0000313" key="6">
    <source>
        <dbReference type="Proteomes" id="UP000287188"/>
    </source>
</evidence>
<keyword evidence="6" id="KW-1185">Reference proteome</keyword>
<dbReference type="Gene3D" id="1.10.10.10">
    <property type="entry name" value="Winged helix-like DNA-binding domain superfamily/Winged helix DNA-binding domain"/>
    <property type="match status" value="1"/>
</dbReference>